<proteinExistence type="predicted"/>
<dbReference type="Pfam" id="PF13302">
    <property type="entry name" value="Acetyltransf_3"/>
    <property type="match status" value="1"/>
</dbReference>
<protein>
    <recommendedName>
        <fullName evidence="1">N-acetyltransferase domain-containing protein</fullName>
    </recommendedName>
</protein>
<dbReference type="VEuPathDB" id="CryptoDB:Vbra_14557"/>
<evidence type="ECO:0000313" key="3">
    <source>
        <dbReference type="Proteomes" id="UP000041254"/>
    </source>
</evidence>
<dbReference type="OrthoDB" id="630895at2759"/>
<dbReference type="STRING" id="1169540.A0A0G4F626"/>
<organism evidence="2 3">
    <name type="scientific">Vitrella brassicaformis (strain CCMP3155)</name>
    <dbReference type="NCBI Taxonomy" id="1169540"/>
    <lineage>
        <taxon>Eukaryota</taxon>
        <taxon>Sar</taxon>
        <taxon>Alveolata</taxon>
        <taxon>Colpodellida</taxon>
        <taxon>Vitrellaceae</taxon>
        <taxon>Vitrella</taxon>
    </lineage>
</organism>
<evidence type="ECO:0000313" key="2">
    <source>
        <dbReference type="EMBL" id="CEM07683.1"/>
    </source>
</evidence>
<dbReference type="InParanoid" id="A0A0G4F626"/>
<dbReference type="PANTHER" id="PTHR46067">
    <property type="entry name" value="ACYL-COA N-ACYLTRANSFERASES (NAT) SUPERFAMILY PROTEIN"/>
    <property type="match status" value="1"/>
</dbReference>
<dbReference type="EMBL" id="CDMY01000376">
    <property type="protein sequence ID" value="CEM07683.1"/>
    <property type="molecule type" value="Genomic_DNA"/>
</dbReference>
<gene>
    <name evidence="2" type="ORF">Vbra_14557</name>
</gene>
<evidence type="ECO:0000259" key="1">
    <source>
        <dbReference type="PROSITE" id="PS51186"/>
    </source>
</evidence>
<reference evidence="2 3" key="1">
    <citation type="submission" date="2014-11" db="EMBL/GenBank/DDBJ databases">
        <authorList>
            <person name="Zhu J."/>
            <person name="Qi W."/>
            <person name="Song R."/>
        </authorList>
    </citation>
    <scope>NUCLEOTIDE SEQUENCE [LARGE SCALE GENOMIC DNA]</scope>
</reference>
<dbReference type="Proteomes" id="UP000041254">
    <property type="component" value="Unassembled WGS sequence"/>
</dbReference>
<dbReference type="SUPFAM" id="SSF55729">
    <property type="entry name" value="Acyl-CoA N-acyltransferases (Nat)"/>
    <property type="match status" value="1"/>
</dbReference>
<name>A0A0G4F626_VITBC</name>
<feature type="domain" description="N-acetyltransferase" evidence="1">
    <location>
        <begin position="1"/>
        <end position="111"/>
    </location>
</feature>
<accession>A0A0G4F626</accession>
<dbReference type="PhylomeDB" id="A0A0G4F626"/>
<dbReference type="GO" id="GO:0016747">
    <property type="term" value="F:acyltransferase activity, transferring groups other than amino-acyl groups"/>
    <property type="evidence" value="ECO:0007669"/>
    <property type="project" value="InterPro"/>
</dbReference>
<dbReference type="Gene3D" id="3.40.630.30">
    <property type="match status" value="1"/>
</dbReference>
<sequence length="139" mass="15760">MSVKSWSVGGVSVAKNLVGDPHIAEIGYWVSDKYWGRGLATAALRATTAYVFSDSCPLGIERLEAYPRVDNEASIRVLERSGYTCEGRLRSHNRHRWDGRLRDVYLFSFIRDDLHKLGERRDGFELDGRAEQMREGGVP</sequence>
<dbReference type="PANTHER" id="PTHR46067:SF27">
    <property type="entry name" value="ACYL-COA N-ACYLTRANSFERASES (NAT) SUPERFAMILY PROTEIN"/>
    <property type="match status" value="1"/>
</dbReference>
<keyword evidence="3" id="KW-1185">Reference proteome</keyword>
<dbReference type="PROSITE" id="PS51186">
    <property type="entry name" value="GNAT"/>
    <property type="match status" value="1"/>
</dbReference>
<dbReference type="AlphaFoldDB" id="A0A0G4F626"/>
<dbReference type="InterPro" id="IPR000182">
    <property type="entry name" value="GNAT_dom"/>
</dbReference>
<dbReference type="InterPro" id="IPR016181">
    <property type="entry name" value="Acyl_CoA_acyltransferase"/>
</dbReference>